<comment type="caution">
    <text evidence="1">The sequence shown here is derived from an EMBL/GenBank/DDBJ whole genome shotgun (WGS) entry which is preliminary data.</text>
</comment>
<keyword evidence="2" id="KW-1185">Reference proteome</keyword>
<organism evidence="1 2">
    <name type="scientific">Naganishia vaughanmartiniae</name>
    <dbReference type="NCBI Taxonomy" id="1424756"/>
    <lineage>
        <taxon>Eukaryota</taxon>
        <taxon>Fungi</taxon>
        <taxon>Dikarya</taxon>
        <taxon>Basidiomycota</taxon>
        <taxon>Agaricomycotina</taxon>
        <taxon>Tremellomycetes</taxon>
        <taxon>Filobasidiales</taxon>
        <taxon>Filobasidiaceae</taxon>
        <taxon>Naganishia</taxon>
    </lineage>
</organism>
<evidence type="ECO:0000313" key="1">
    <source>
        <dbReference type="EMBL" id="KAJ9116447.1"/>
    </source>
</evidence>
<proteinExistence type="predicted"/>
<dbReference type="EMBL" id="JASBWU010000014">
    <property type="protein sequence ID" value="KAJ9116447.1"/>
    <property type="molecule type" value="Genomic_DNA"/>
</dbReference>
<accession>A0ACC2X115</accession>
<gene>
    <name evidence="1" type="ORF">QFC22_004889</name>
</gene>
<dbReference type="Proteomes" id="UP001243375">
    <property type="component" value="Unassembled WGS sequence"/>
</dbReference>
<evidence type="ECO:0000313" key="2">
    <source>
        <dbReference type="Proteomes" id="UP001243375"/>
    </source>
</evidence>
<reference evidence="1" key="1">
    <citation type="submission" date="2023-04" db="EMBL/GenBank/DDBJ databases">
        <title>Draft Genome sequencing of Naganishia species isolated from polar environments using Oxford Nanopore Technology.</title>
        <authorList>
            <person name="Leo P."/>
            <person name="Venkateswaran K."/>
        </authorList>
    </citation>
    <scope>NUCLEOTIDE SEQUENCE</scope>
    <source>
        <strain evidence="1">MNA-CCFEE 5425</strain>
    </source>
</reference>
<name>A0ACC2X115_9TREE</name>
<sequence>MSTIGSGSESREASARQLEIGMEEKRRTKGLTWVVRDSLKLARLAVQDRRRWIRDRKRFETNRELDGPLAYSLRHTQFLENLEDLLGTVLRYLYDVNEALVAWSGNVLDKEDVVRQEVVRLVSSLEGCQFEKDLKKPLEDLEKFFDRMQSMTNEIQ</sequence>
<protein>
    <submittedName>
        <fullName evidence="1">Uncharacterized protein</fullName>
    </submittedName>
</protein>